<name>T0G5V9_9SPHN</name>
<protein>
    <submittedName>
        <fullName evidence="2">Uncharacterized protein</fullName>
    </submittedName>
</protein>
<evidence type="ECO:0000313" key="2">
    <source>
        <dbReference type="EMBL" id="EQA99085.1"/>
    </source>
</evidence>
<evidence type="ECO:0000256" key="1">
    <source>
        <dbReference type="SAM" id="MobiDB-lite"/>
    </source>
</evidence>
<feature type="compositionally biased region" description="Gly residues" evidence="1">
    <location>
        <begin position="13"/>
        <end position="23"/>
    </location>
</feature>
<evidence type="ECO:0000313" key="3">
    <source>
        <dbReference type="Proteomes" id="UP000015524"/>
    </source>
</evidence>
<reference evidence="2 3" key="1">
    <citation type="journal article" date="2013" name="Genome Announc.">
        <title>Draft Genome Sequence of a Hexachlorocyclohexane-Degrading Bacterium, Sphingobium baderi Strain LL03T.</title>
        <authorList>
            <person name="Kaur J."/>
            <person name="Verma H."/>
            <person name="Tripathi C."/>
            <person name="Khurana J.P."/>
            <person name="Lal R."/>
        </authorList>
    </citation>
    <scope>NUCLEOTIDE SEQUENCE [LARGE SCALE GENOMIC DNA]</scope>
    <source>
        <strain evidence="2 3">LL03</strain>
    </source>
</reference>
<keyword evidence="3" id="KW-1185">Reference proteome</keyword>
<proteinExistence type="predicted"/>
<dbReference type="PATRIC" id="fig|1114964.8.peg.3307"/>
<dbReference type="EMBL" id="ATIB01000079">
    <property type="protein sequence ID" value="EQA99085.1"/>
    <property type="molecule type" value="Genomic_DNA"/>
</dbReference>
<dbReference type="Proteomes" id="UP000015524">
    <property type="component" value="Unassembled WGS sequence"/>
</dbReference>
<feature type="compositionally biased region" description="Basic residues" evidence="1">
    <location>
        <begin position="1"/>
        <end position="12"/>
    </location>
</feature>
<accession>T0G5V9</accession>
<comment type="caution">
    <text evidence="2">The sequence shown here is derived from an EMBL/GenBank/DDBJ whole genome shotgun (WGS) entry which is preliminary data.</text>
</comment>
<dbReference type="AlphaFoldDB" id="T0G5V9"/>
<organism evidence="2 3">
    <name type="scientific">Sphingobium baderi LL03</name>
    <dbReference type="NCBI Taxonomy" id="1114964"/>
    <lineage>
        <taxon>Bacteria</taxon>
        <taxon>Pseudomonadati</taxon>
        <taxon>Pseudomonadota</taxon>
        <taxon>Alphaproteobacteria</taxon>
        <taxon>Sphingomonadales</taxon>
        <taxon>Sphingomonadaceae</taxon>
        <taxon>Sphingobium</taxon>
    </lineage>
</organism>
<feature type="region of interest" description="Disordered" evidence="1">
    <location>
        <begin position="1"/>
        <end position="53"/>
    </location>
</feature>
<feature type="compositionally biased region" description="Basic residues" evidence="1">
    <location>
        <begin position="42"/>
        <end position="53"/>
    </location>
</feature>
<sequence length="53" mass="5819">MAKSHAAKRGGRQRGIGKAGRSGGWRTVQRPLWHDGYGMAKNGRKRAGRHPPL</sequence>
<gene>
    <name evidence="2" type="ORF">L485_16155</name>
</gene>